<feature type="domain" description="ABC transporter" evidence="10">
    <location>
        <begin position="1"/>
        <end position="235"/>
    </location>
</feature>
<sequence length="359" mass="40266">MSEIYAKFCIRHEGFTLNVNLTLPAAGITVLFGHSGSGKTTCLRSMAGLEEFEHSYFSIGDDIWQDSERSLFVPTHKRQLGYVFQESGLFPHLSVNDNLLFGFKRIPESERKISLDSMTKLMGIEHLLERMPHQLSGGEKQRIAIARALLTSPRLLLMDEPLSALDMKRKQEILPYLEKLRSELSIPIVYVTHSVQELARLADHVVVFENGSIIVSDQANKVMSDPRFESVFGSEVGSIFDTTVLEHREHNITALDANGVTILAPKHIGDTGERYRCRILASDVSISLREPVDTSMLNRLPVEIIDIRQPQIPNGHELLVLQFDNGQRLLANLTAKSCHDLELAVGKKVWCQIKSVALS</sequence>
<dbReference type="GO" id="GO:0015098">
    <property type="term" value="F:molybdate ion transmembrane transporter activity"/>
    <property type="evidence" value="ECO:0007669"/>
    <property type="project" value="InterPro"/>
</dbReference>
<keyword evidence="4" id="KW-0997">Cell inner membrane</keyword>
<dbReference type="SUPFAM" id="SSF50331">
    <property type="entry name" value="MOP-like"/>
    <property type="match status" value="1"/>
</dbReference>
<dbReference type="PANTHER" id="PTHR43514">
    <property type="entry name" value="ABC TRANSPORTER I FAMILY MEMBER 10"/>
    <property type="match status" value="1"/>
</dbReference>
<name>A0A3N9TD63_9VIBR</name>
<dbReference type="InterPro" id="IPR050334">
    <property type="entry name" value="Molybdenum_import_ModC"/>
</dbReference>
<dbReference type="PROSITE" id="PS50893">
    <property type="entry name" value="ABC_TRANSPORTER_2"/>
    <property type="match status" value="1"/>
</dbReference>
<reference evidence="12 13" key="1">
    <citation type="submission" date="2018-11" db="EMBL/GenBank/DDBJ databases">
        <title>Vibrio LJC006 sp. nov., isolated from seawater during the bloom of the enteromorpha.</title>
        <authorList>
            <person name="Liang J."/>
        </authorList>
    </citation>
    <scope>NUCLEOTIDE SEQUENCE [LARGE SCALE GENOMIC DNA]</scope>
    <source>
        <strain evidence="12 13">LJC006</strain>
    </source>
</reference>
<dbReference type="InterPro" id="IPR017871">
    <property type="entry name" value="ABC_transporter-like_CS"/>
</dbReference>
<gene>
    <name evidence="12" type="primary">modC</name>
    <name evidence="12" type="ORF">EES38_15450</name>
</gene>
<dbReference type="Gene3D" id="3.40.50.300">
    <property type="entry name" value="P-loop containing nucleotide triphosphate hydrolases"/>
    <property type="match status" value="1"/>
</dbReference>
<evidence type="ECO:0000259" key="11">
    <source>
        <dbReference type="PROSITE" id="PS51866"/>
    </source>
</evidence>
<keyword evidence="8" id="KW-0472">Membrane</keyword>
<evidence type="ECO:0000256" key="5">
    <source>
        <dbReference type="ARBA" id="ARBA00022741"/>
    </source>
</evidence>
<feature type="domain" description="Mop" evidence="11">
    <location>
        <begin position="293"/>
        <end position="359"/>
    </location>
</feature>
<dbReference type="Pfam" id="PF00005">
    <property type="entry name" value="ABC_tran"/>
    <property type="match status" value="1"/>
</dbReference>
<dbReference type="InterPro" id="IPR027417">
    <property type="entry name" value="P-loop_NTPase"/>
</dbReference>
<evidence type="ECO:0000256" key="9">
    <source>
        <dbReference type="PROSITE-ProRule" id="PRU01213"/>
    </source>
</evidence>
<dbReference type="GO" id="GO:0016887">
    <property type="term" value="F:ATP hydrolysis activity"/>
    <property type="evidence" value="ECO:0007669"/>
    <property type="project" value="InterPro"/>
</dbReference>
<comment type="caution">
    <text evidence="12">The sequence shown here is derived from an EMBL/GenBank/DDBJ whole genome shotgun (WGS) entry which is preliminary data.</text>
</comment>
<keyword evidence="1" id="KW-0813">Transport</keyword>
<dbReference type="PANTHER" id="PTHR43514:SF10">
    <property type="entry name" value="MOLYBDENUM IMPORT ATP-BINDING PROTEIN MODC 2"/>
    <property type="match status" value="1"/>
</dbReference>
<dbReference type="EMBL" id="RJVQ01000007">
    <property type="protein sequence ID" value="RQW62111.1"/>
    <property type="molecule type" value="Genomic_DNA"/>
</dbReference>
<proteinExistence type="predicted"/>
<evidence type="ECO:0000256" key="6">
    <source>
        <dbReference type="ARBA" id="ARBA00022840"/>
    </source>
</evidence>
<dbReference type="OrthoDB" id="9802264at2"/>
<accession>A0A3N9TD63</accession>
<evidence type="ECO:0000256" key="4">
    <source>
        <dbReference type="ARBA" id="ARBA00022519"/>
    </source>
</evidence>
<evidence type="ECO:0000313" key="12">
    <source>
        <dbReference type="EMBL" id="RQW62111.1"/>
    </source>
</evidence>
<dbReference type="InterPro" id="IPR004606">
    <property type="entry name" value="Mop_domain"/>
</dbReference>
<keyword evidence="2" id="KW-1003">Cell membrane</keyword>
<dbReference type="SMART" id="SM00382">
    <property type="entry name" value="AAA"/>
    <property type="match status" value="1"/>
</dbReference>
<dbReference type="GO" id="GO:0140359">
    <property type="term" value="F:ABC-type transporter activity"/>
    <property type="evidence" value="ECO:0007669"/>
    <property type="project" value="InterPro"/>
</dbReference>
<keyword evidence="12" id="KW-0378">Hydrolase</keyword>
<dbReference type="AlphaFoldDB" id="A0A3N9TD63"/>
<evidence type="ECO:0000313" key="13">
    <source>
        <dbReference type="Proteomes" id="UP000281112"/>
    </source>
</evidence>
<dbReference type="RefSeq" id="WP_124938107.1">
    <property type="nucleotide sequence ID" value="NZ_RJVQ01000007.1"/>
</dbReference>
<dbReference type="GO" id="GO:0005524">
    <property type="term" value="F:ATP binding"/>
    <property type="evidence" value="ECO:0007669"/>
    <property type="project" value="UniProtKB-KW"/>
</dbReference>
<dbReference type="EC" id="3.6.3.29" evidence="12"/>
<dbReference type="Proteomes" id="UP000281112">
    <property type="component" value="Unassembled WGS sequence"/>
</dbReference>
<dbReference type="InterPro" id="IPR003593">
    <property type="entry name" value="AAA+_ATPase"/>
</dbReference>
<keyword evidence="6 12" id="KW-0067">ATP-binding</keyword>
<dbReference type="InterPro" id="IPR008995">
    <property type="entry name" value="Mo/tungstate-bd_C_term_dom"/>
</dbReference>
<dbReference type="InterPro" id="IPR003439">
    <property type="entry name" value="ABC_transporter-like_ATP-bd"/>
</dbReference>
<keyword evidence="5" id="KW-0547">Nucleotide-binding</keyword>
<keyword evidence="3 9" id="KW-0500">Molybdenum</keyword>
<dbReference type="Pfam" id="PF03459">
    <property type="entry name" value="TOBE"/>
    <property type="match status" value="1"/>
</dbReference>
<dbReference type="SUPFAM" id="SSF52540">
    <property type="entry name" value="P-loop containing nucleoside triphosphate hydrolases"/>
    <property type="match status" value="1"/>
</dbReference>
<dbReference type="InterPro" id="IPR011868">
    <property type="entry name" value="ModC_ABC_ATP-bd"/>
</dbReference>
<dbReference type="GO" id="GO:0016020">
    <property type="term" value="C:membrane"/>
    <property type="evidence" value="ECO:0007669"/>
    <property type="project" value="InterPro"/>
</dbReference>
<evidence type="ECO:0000256" key="7">
    <source>
        <dbReference type="ARBA" id="ARBA00022967"/>
    </source>
</evidence>
<dbReference type="NCBIfam" id="TIGR02142">
    <property type="entry name" value="modC_ABC"/>
    <property type="match status" value="1"/>
</dbReference>
<dbReference type="InterPro" id="IPR005116">
    <property type="entry name" value="Transp-assoc_OB_typ1"/>
</dbReference>
<dbReference type="PROSITE" id="PS51866">
    <property type="entry name" value="MOP"/>
    <property type="match status" value="1"/>
</dbReference>
<organism evidence="12 13">
    <name type="scientific">Vibrio viridaestus</name>
    <dbReference type="NCBI Taxonomy" id="2487322"/>
    <lineage>
        <taxon>Bacteria</taxon>
        <taxon>Pseudomonadati</taxon>
        <taxon>Pseudomonadota</taxon>
        <taxon>Gammaproteobacteria</taxon>
        <taxon>Vibrionales</taxon>
        <taxon>Vibrionaceae</taxon>
        <taxon>Vibrio</taxon>
    </lineage>
</organism>
<evidence type="ECO:0000259" key="10">
    <source>
        <dbReference type="PROSITE" id="PS50893"/>
    </source>
</evidence>
<evidence type="ECO:0000256" key="3">
    <source>
        <dbReference type="ARBA" id="ARBA00022505"/>
    </source>
</evidence>
<dbReference type="PROSITE" id="PS00211">
    <property type="entry name" value="ABC_TRANSPORTER_1"/>
    <property type="match status" value="1"/>
</dbReference>
<protein>
    <submittedName>
        <fullName evidence="12">Molybdenum ABC transporter ATP-binding protein</fullName>
        <ecNumber evidence="12">3.6.3.29</ecNumber>
    </submittedName>
</protein>
<evidence type="ECO:0000256" key="2">
    <source>
        <dbReference type="ARBA" id="ARBA00022475"/>
    </source>
</evidence>
<evidence type="ECO:0000256" key="1">
    <source>
        <dbReference type="ARBA" id="ARBA00022448"/>
    </source>
</evidence>
<keyword evidence="13" id="KW-1185">Reference proteome</keyword>
<evidence type="ECO:0000256" key="8">
    <source>
        <dbReference type="ARBA" id="ARBA00023136"/>
    </source>
</evidence>
<keyword evidence="7" id="KW-1278">Translocase</keyword>
<dbReference type="Gene3D" id="2.40.50.100">
    <property type="match status" value="1"/>
</dbReference>